<dbReference type="Proteomes" id="UP001595900">
    <property type="component" value="Unassembled WGS sequence"/>
</dbReference>
<evidence type="ECO:0000259" key="2">
    <source>
        <dbReference type="Pfam" id="PF13193"/>
    </source>
</evidence>
<dbReference type="Gene3D" id="3.30.300.30">
    <property type="match status" value="1"/>
</dbReference>
<dbReference type="SUPFAM" id="SSF56801">
    <property type="entry name" value="Acetyl-CoA synthetase-like"/>
    <property type="match status" value="1"/>
</dbReference>
<keyword evidence="4" id="KW-1185">Reference proteome</keyword>
<dbReference type="PANTHER" id="PTHR43767:SF1">
    <property type="entry name" value="NONRIBOSOMAL PEPTIDE SYNTHASE PES1 (EUROFUNG)-RELATED"/>
    <property type="match status" value="1"/>
</dbReference>
<dbReference type="RefSeq" id="WP_390226978.1">
    <property type="nucleotide sequence ID" value="NZ_JBHSCN010000002.1"/>
</dbReference>
<dbReference type="PROSITE" id="PS00455">
    <property type="entry name" value="AMP_BINDING"/>
    <property type="match status" value="1"/>
</dbReference>
<dbReference type="Gene3D" id="3.40.50.12780">
    <property type="entry name" value="N-terminal domain of ligase-like"/>
    <property type="match status" value="1"/>
</dbReference>
<dbReference type="InterPro" id="IPR042099">
    <property type="entry name" value="ANL_N_sf"/>
</dbReference>
<evidence type="ECO:0000313" key="4">
    <source>
        <dbReference type="Proteomes" id="UP001595900"/>
    </source>
</evidence>
<reference evidence="4" key="1">
    <citation type="journal article" date="2019" name="Int. J. Syst. Evol. Microbiol.">
        <title>The Global Catalogue of Microorganisms (GCM) 10K type strain sequencing project: providing services to taxonomists for standard genome sequencing and annotation.</title>
        <authorList>
            <consortium name="The Broad Institute Genomics Platform"/>
            <consortium name="The Broad Institute Genome Sequencing Center for Infectious Disease"/>
            <person name="Wu L."/>
            <person name="Ma J."/>
        </authorList>
    </citation>
    <scope>NUCLEOTIDE SEQUENCE [LARGE SCALE GENOMIC DNA]</scope>
    <source>
        <strain evidence="4">CGMCC 1.10363</strain>
    </source>
</reference>
<dbReference type="InterPro" id="IPR050237">
    <property type="entry name" value="ATP-dep_AMP-bd_enzyme"/>
</dbReference>
<dbReference type="EMBL" id="JBHSCN010000002">
    <property type="protein sequence ID" value="MFC4242175.1"/>
    <property type="molecule type" value="Genomic_DNA"/>
</dbReference>
<dbReference type="PANTHER" id="PTHR43767">
    <property type="entry name" value="LONG-CHAIN-FATTY-ACID--COA LIGASE"/>
    <property type="match status" value="1"/>
</dbReference>
<feature type="domain" description="AMP-dependent synthetase/ligase" evidence="1">
    <location>
        <begin position="18"/>
        <end position="375"/>
    </location>
</feature>
<proteinExistence type="predicted"/>
<comment type="caution">
    <text evidence="3">The sequence shown here is derived from an EMBL/GenBank/DDBJ whole genome shotgun (WGS) entry which is preliminary data.</text>
</comment>
<dbReference type="InterPro" id="IPR045851">
    <property type="entry name" value="AMP-bd_C_sf"/>
</dbReference>
<gene>
    <name evidence="3" type="ORF">ACFOYW_02215</name>
</gene>
<protein>
    <submittedName>
        <fullName evidence="3">AMP-binding protein</fullName>
    </submittedName>
</protein>
<dbReference type="Pfam" id="PF13193">
    <property type="entry name" value="AMP-binding_C"/>
    <property type="match status" value="1"/>
</dbReference>
<dbReference type="InterPro" id="IPR020845">
    <property type="entry name" value="AMP-binding_CS"/>
</dbReference>
<evidence type="ECO:0000259" key="1">
    <source>
        <dbReference type="Pfam" id="PF00501"/>
    </source>
</evidence>
<organism evidence="3 4">
    <name type="scientific">Gryllotalpicola reticulitermitis</name>
    <dbReference type="NCBI Taxonomy" id="1184153"/>
    <lineage>
        <taxon>Bacteria</taxon>
        <taxon>Bacillati</taxon>
        <taxon>Actinomycetota</taxon>
        <taxon>Actinomycetes</taxon>
        <taxon>Micrococcales</taxon>
        <taxon>Microbacteriaceae</taxon>
        <taxon>Gryllotalpicola</taxon>
    </lineage>
</organism>
<evidence type="ECO:0000313" key="3">
    <source>
        <dbReference type="EMBL" id="MFC4242175.1"/>
    </source>
</evidence>
<dbReference type="Pfam" id="PF00501">
    <property type="entry name" value="AMP-binding"/>
    <property type="match status" value="1"/>
</dbReference>
<sequence>MIDLARLNVRDFFGGAIAETPGSSFLVFTGDDREWSYRDAGAEITRAAAAWHSLGVGKGDRVAFMLDNSPQFVWAWLGLASIGGVLVAINTGFKTSEAEYLVRDSGARFVLAGDEHVEVLRGVQAALPEVAVLHGDAGTESFTALMEAELDPAPHVELSGDDVISLIYTSGTTGNPKGVMQTHRNFVLTGQAYVDWMHMERGDRIYACLPLFHINSQAYSTMAAIAARGAMVLSPRFSASRFWSEVRRHRVTVFNFIGAMALILTKSEPSADDADNAVRIAYGVPTLATEVVDAIEHRFGLRCISGFGMSETTFGLLEPLDQPRRPGSMGIERHHPDPMVPRTQAKIVDGDGVEVPRGTAGELLLKNAAMMLGYFGRPAKTAETLIDGWLHTGDSAYQDEDGFFFFVDRMKDIVRRRGENISSLEVERTVARHPHIAEAAVIGVPAELSDEELLVFVVPRDPGEPVTADEVFVWAAEHLADFKVPLYVRLIGELPKTATAKVQKEKLRAIDADDRSGRIERAGARR</sequence>
<dbReference type="InterPro" id="IPR025110">
    <property type="entry name" value="AMP-bd_C"/>
</dbReference>
<feature type="domain" description="AMP-binding enzyme C-terminal" evidence="2">
    <location>
        <begin position="425"/>
        <end position="501"/>
    </location>
</feature>
<dbReference type="InterPro" id="IPR000873">
    <property type="entry name" value="AMP-dep_synth/lig_dom"/>
</dbReference>
<name>A0ABV8Q1E7_9MICO</name>
<accession>A0ABV8Q1E7</accession>